<gene>
    <name evidence="1" type="ORF">L9F63_002390</name>
</gene>
<dbReference type="Proteomes" id="UP001233999">
    <property type="component" value="Unassembled WGS sequence"/>
</dbReference>
<proteinExistence type="predicted"/>
<reference evidence="1" key="1">
    <citation type="journal article" date="2023" name="IScience">
        <title>Live-bearing cockroach genome reveals convergent evolutionary mechanisms linked to viviparity in insects and beyond.</title>
        <authorList>
            <person name="Fouks B."/>
            <person name="Harrison M.C."/>
            <person name="Mikhailova A.A."/>
            <person name="Marchal E."/>
            <person name="English S."/>
            <person name="Carruthers M."/>
            <person name="Jennings E.C."/>
            <person name="Chiamaka E.L."/>
            <person name="Frigard R.A."/>
            <person name="Pippel M."/>
            <person name="Attardo G.M."/>
            <person name="Benoit J.B."/>
            <person name="Bornberg-Bauer E."/>
            <person name="Tobe S.S."/>
        </authorList>
    </citation>
    <scope>NUCLEOTIDE SEQUENCE</scope>
    <source>
        <strain evidence="1">Stay&amp;Tobe</strain>
    </source>
</reference>
<feature type="non-terminal residue" evidence="1">
    <location>
        <position position="61"/>
    </location>
</feature>
<sequence length="61" mass="7148">LRFRSSPSAVKTIHGIAFRLFSHSNFSFEYSVSLSNIWSFHCWLIYETMIYYCGHKVTPPS</sequence>
<protein>
    <submittedName>
        <fullName evidence="1">Uncharacterized protein</fullName>
    </submittedName>
</protein>
<evidence type="ECO:0000313" key="2">
    <source>
        <dbReference type="Proteomes" id="UP001233999"/>
    </source>
</evidence>
<reference evidence="1" key="2">
    <citation type="submission" date="2023-05" db="EMBL/GenBank/DDBJ databases">
        <authorList>
            <person name="Fouks B."/>
        </authorList>
    </citation>
    <scope>NUCLEOTIDE SEQUENCE</scope>
    <source>
        <strain evidence="1">Stay&amp;Tobe</strain>
        <tissue evidence="1">Testes</tissue>
    </source>
</reference>
<comment type="caution">
    <text evidence="1">The sequence shown here is derived from an EMBL/GenBank/DDBJ whole genome shotgun (WGS) entry which is preliminary data.</text>
</comment>
<organism evidence="1 2">
    <name type="scientific">Diploptera punctata</name>
    <name type="common">Pacific beetle cockroach</name>
    <dbReference type="NCBI Taxonomy" id="6984"/>
    <lineage>
        <taxon>Eukaryota</taxon>
        <taxon>Metazoa</taxon>
        <taxon>Ecdysozoa</taxon>
        <taxon>Arthropoda</taxon>
        <taxon>Hexapoda</taxon>
        <taxon>Insecta</taxon>
        <taxon>Pterygota</taxon>
        <taxon>Neoptera</taxon>
        <taxon>Polyneoptera</taxon>
        <taxon>Dictyoptera</taxon>
        <taxon>Blattodea</taxon>
        <taxon>Blaberoidea</taxon>
        <taxon>Blaberidae</taxon>
        <taxon>Diplopterinae</taxon>
        <taxon>Diploptera</taxon>
    </lineage>
</organism>
<evidence type="ECO:0000313" key="1">
    <source>
        <dbReference type="EMBL" id="KAJ9591075.1"/>
    </source>
</evidence>
<feature type="non-terminal residue" evidence="1">
    <location>
        <position position="1"/>
    </location>
</feature>
<keyword evidence="2" id="KW-1185">Reference proteome</keyword>
<name>A0AAD8A2T6_DIPPU</name>
<dbReference type="AlphaFoldDB" id="A0AAD8A2T6"/>
<dbReference type="EMBL" id="JASPKZ010003888">
    <property type="protein sequence ID" value="KAJ9591075.1"/>
    <property type="molecule type" value="Genomic_DNA"/>
</dbReference>
<accession>A0AAD8A2T6</accession>